<dbReference type="Proteomes" id="UP000996601">
    <property type="component" value="Unassembled WGS sequence"/>
</dbReference>
<organism evidence="1 2">
    <name type="scientific">Shinella lacus</name>
    <dbReference type="NCBI Taxonomy" id="2654216"/>
    <lineage>
        <taxon>Bacteria</taxon>
        <taxon>Pseudomonadati</taxon>
        <taxon>Pseudomonadota</taxon>
        <taxon>Alphaproteobacteria</taxon>
        <taxon>Hyphomicrobiales</taxon>
        <taxon>Rhizobiaceae</taxon>
        <taxon>Shinella</taxon>
    </lineage>
</organism>
<sequence length="100" mass="11476">MVIALIGRFHEMRQQLYNSLHHCEGPVFDSLDKGVEAIFEAIMSYKPRNLAEYRETLLFLINAISRNDDGNNSRLISRLEELINQAVDELRVIGTIKTLS</sequence>
<keyword evidence="2" id="KW-1185">Reference proteome</keyword>
<dbReference type="RefSeq" id="WP_256121174.1">
    <property type="nucleotide sequence ID" value="NZ_WHSB02000021.1"/>
</dbReference>
<evidence type="ECO:0000313" key="2">
    <source>
        <dbReference type="Proteomes" id="UP000996601"/>
    </source>
</evidence>
<reference evidence="1" key="1">
    <citation type="submission" date="2021-07" db="EMBL/GenBank/DDBJ databases">
        <title>Shinella sp. nov., a novel member of the genus Shinella from water.</title>
        <authorList>
            <person name="Deng Y."/>
        </authorList>
    </citation>
    <scope>NUCLEOTIDE SEQUENCE</scope>
    <source>
        <strain evidence="1">CPCC 100929</strain>
    </source>
</reference>
<gene>
    <name evidence="1" type="ORF">GB927_031515</name>
</gene>
<comment type="caution">
    <text evidence="1">The sequence shown here is derived from an EMBL/GenBank/DDBJ whole genome shotgun (WGS) entry which is preliminary data.</text>
</comment>
<name>A0ABT1RHF0_9HYPH</name>
<dbReference type="EMBL" id="WHSB02000021">
    <property type="protein sequence ID" value="MCQ4634602.1"/>
    <property type="molecule type" value="Genomic_DNA"/>
</dbReference>
<protein>
    <submittedName>
        <fullName evidence="1">Uncharacterized protein</fullName>
    </submittedName>
</protein>
<accession>A0ABT1RHF0</accession>
<proteinExistence type="predicted"/>
<evidence type="ECO:0000313" key="1">
    <source>
        <dbReference type="EMBL" id="MCQ4634602.1"/>
    </source>
</evidence>